<name>K0SZT3_THAOC</name>
<comment type="caution">
    <text evidence="2">The sequence shown here is derived from an EMBL/GenBank/DDBJ whole genome shotgun (WGS) entry which is preliminary data.</text>
</comment>
<evidence type="ECO:0000313" key="3">
    <source>
        <dbReference type="Proteomes" id="UP000266841"/>
    </source>
</evidence>
<gene>
    <name evidence="2" type="ORF">THAOC_08147</name>
</gene>
<accession>K0SZT3</accession>
<reference evidence="2 3" key="1">
    <citation type="journal article" date="2012" name="Genome Biol.">
        <title>Genome and low-iron response of an oceanic diatom adapted to chronic iron limitation.</title>
        <authorList>
            <person name="Lommer M."/>
            <person name="Specht M."/>
            <person name="Roy A.S."/>
            <person name="Kraemer L."/>
            <person name="Andreson R."/>
            <person name="Gutowska M.A."/>
            <person name="Wolf J."/>
            <person name="Bergner S.V."/>
            <person name="Schilhabel M.B."/>
            <person name="Klostermeier U.C."/>
            <person name="Beiko R.G."/>
            <person name="Rosenstiel P."/>
            <person name="Hippler M."/>
            <person name="Laroche J."/>
        </authorList>
    </citation>
    <scope>NUCLEOTIDE SEQUENCE [LARGE SCALE GENOMIC DNA]</scope>
    <source>
        <strain evidence="2 3">CCMP1005</strain>
    </source>
</reference>
<organism evidence="2 3">
    <name type="scientific">Thalassiosira oceanica</name>
    <name type="common">Marine diatom</name>
    <dbReference type="NCBI Taxonomy" id="159749"/>
    <lineage>
        <taxon>Eukaryota</taxon>
        <taxon>Sar</taxon>
        <taxon>Stramenopiles</taxon>
        <taxon>Ochrophyta</taxon>
        <taxon>Bacillariophyta</taxon>
        <taxon>Coscinodiscophyceae</taxon>
        <taxon>Thalassiosirophycidae</taxon>
        <taxon>Thalassiosirales</taxon>
        <taxon>Thalassiosiraceae</taxon>
        <taxon>Thalassiosira</taxon>
    </lineage>
</organism>
<proteinExistence type="predicted"/>
<sequence length="135" mass="15291">VTWYQMIATNQDTEVFSIGDRDTATKMSWDMNGSSFDWVFCTLHGIFPLPMGIEKGGQMWQAHTLEPTNRFVHFLHMYHTAGKQPKQHGQPTVGRTLLLKQEVPLSSTPGPFPSPPQRGLRRLSQNGPLKEDKVD</sequence>
<keyword evidence="3" id="KW-1185">Reference proteome</keyword>
<dbReference type="AlphaFoldDB" id="K0SZT3"/>
<dbReference type="Proteomes" id="UP000266841">
    <property type="component" value="Unassembled WGS sequence"/>
</dbReference>
<feature type="region of interest" description="Disordered" evidence="1">
    <location>
        <begin position="82"/>
        <end position="135"/>
    </location>
</feature>
<evidence type="ECO:0000313" key="2">
    <source>
        <dbReference type="EMBL" id="EJK70489.1"/>
    </source>
</evidence>
<feature type="non-terminal residue" evidence="2">
    <location>
        <position position="1"/>
    </location>
</feature>
<evidence type="ECO:0000256" key="1">
    <source>
        <dbReference type="SAM" id="MobiDB-lite"/>
    </source>
</evidence>
<protein>
    <submittedName>
        <fullName evidence="2">Uncharacterized protein</fullName>
    </submittedName>
</protein>
<dbReference type="EMBL" id="AGNL01008459">
    <property type="protein sequence ID" value="EJK70489.1"/>
    <property type="molecule type" value="Genomic_DNA"/>
</dbReference>